<reference evidence="2 3" key="1">
    <citation type="journal article" date="2013" name="Curr. Biol.">
        <title>The Genome of the Foraminiferan Reticulomyxa filosa.</title>
        <authorList>
            <person name="Glockner G."/>
            <person name="Hulsmann N."/>
            <person name="Schleicher M."/>
            <person name="Noegel A.A."/>
            <person name="Eichinger L."/>
            <person name="Gallinger C."/>
            <person name="Pawlowski J."/>
            <person name="Sierra R."/>
            <person name="Euteneuer U."/>
            <person name="Pillet L."/>
            <person name="Moustafa A."/>
            <person name="Platzer M."/>
            <person name="Groth M."/>
            <person name="Szafranski K."/>
            <person name="Schliwa M."/>
        </authorList>
    </citation>
    <scope>NUCLEOTIDE SEQUENCE [LARGE SCALE GENOMIC DNA]</scope>
</reference>
<accession>X6M1R3</accession>
<keyword evidence="1" id="KW-0472">Membrane</keyword>
<name>X6M1R3_RETFI</name>
<sequence>MEEEKKTNAKPAQHFDFQDLVPSKEKRARKEVYDFLEGSLPHFSKGQMFVNAGKFLDLIANVAFIVLNWIQKDKKTQRRNFKVESARTFNSF</sequence>
<keyword evidence="3" id="KW-1185">Reference proteome</keyword>
<protein>
    <submittedName>
        <fullName evidence="2">Uncharacterized protein</fullName>
    </submittedName>
</protein>
<dbReference type="Proteomes" id="UP000023152">
    <property type="component" value="Unassembled WGS sequence"/>
</dbReference>
<feature type="transmembrane region" description="Helical" evidence="1">
    <location>
        <begin position="48"/>
        <end position="70"/>
    </location>
</feature>
<evidence type="ECO:0000256" key="1">
    <source>
        <dbReference type="SAM" id="Phobius"/>
    </source>
</evidence>
<keyword evidence="1" id="KW-1133">Transmembrane helix</keyword>
<evidence type="ECO:0000313" key="3">
    <source>
        <dbReference type="Proteomes" id="UP000023152"/>
    </source>
</evidence>
<dbReference type="AlphaFoldDB" id="X6M1R3"/>
<keyword evidence="1" id="KW-0812">Transmembrane</keyword>
<organism evidence="2 3">
    <name type="scientific">Reticulomyxa filosa</name>
    <dbReference type="NCBI Taxonomy" id="46433"/>
    <lineage>
        <taxon>Eukaryota</taxon>
        <taxon>Sar</taxon>
        <taxon>Rhizaria</taxon>
        <taxon>Retaria</taxon>
        <taxon>Foraminifera</taxon>
        <taxon>Monothalamids</taxon>
        <taxon>Reticulomyxidae</taxon>
        <taxon>Reticulomyxa</taxon>
    </lineage>
</organism>
<dbReference type="EMBL" id="ASPP01026062">
    <property type="protein sequence ID" value="ETO07546.1"/>
    <property type="molecule type" value="Genomic_DNA"/>
</dbReference>
<proteinExistence type="predicted"/>
<gene>
    <name evidence="2" type="ORF">RFI_29845</name>
</gene>
<evidence type="ECO:0000313" key="2">
    <source>
        <dbReference type="EMBL" id="ETO07546.1"/>
    </source>
</evidence>
<comment type="caution">
    <text evidence="2">The sequence shown here is derived from an EMBL/GenBank/DDBJ whole genome shotgun (WGS) entry which is preliminary data.</text>
</comment>